<gene>
    <name evidence="1" type="ORF">NCTC5664_01279</name>
</gene>
<dbReference type="Proteomes" id="UP000254502">
    <property type="component" value="Unassembled WGS sequence"/>
</dbReference>
<reference evidence="1 2" key="1">
    <citation type="submission" date="2018-06" db="EMBL/GenBank/DDBJ databases">
        <authorList>
            <consortium name="Pathogen Informatics"/>
            <person name="Doyle S."/>
        </authorList>
    </citation>
    <scope>NUCLEOTIDE SEQUENCE [LARGE SCALE GENOMIC DNA]</scope>
    <source>
        <strain evidence="1 2">NCTC5664</strain>
    </source>
</reference>
<evidence type="ECO:0000313" key="1">
    <source>
        <dbReference type="EMBL" id="SUK43512.1"/>
    </source>
</evidence>
<name>A0A380DQ21_STAAU</name>
<protein>
    <submittedName>
        <fullName evidence="1">Uncharacterized protein</fullName>
    </submittedName>
</protein>
<dbReference type="AlphaFoldDB" id="A0A380DQ21"/>
<proteinExistence type="predicted"/>
<organism evidence="1 2">
    <name type="scientific">Staphylococcus aureus</name>
    <dbReference type="NCBI Taxonomy" id="1280"/>
    <lineage>
        <taxon>Bacteria</taxon>
        <taxon>Bacillati</taxon>
        <taxon>Bacillota</taxon>
        <taxon>Bacilli</taxon>
        <taxon>Bacillales</taxon>
        <taxon>Staphylococcaceae</taxon>
        <taxon>Staphylococcus</taxon>
    </lineage>
</organism>
<dbReference type="EMBL" id="UHAQ01000002">
    <property type="protein sequence ID" value="SUK43512.1"/>
    <property type="molecule type" value="Genomic_DNA"/>
</dbReference>
<evidence type="ECO:0000313" key="2">
    <source>
        <dbReference type="Proteomes" id="UP000254502"/>
    </source>
</evidence>
<sequence>MAVLWAIIAKDLPEHIEWLMKRRNVSLWKIVIS</sequence>
<accession>A0A380DQ21</accession>